<protein>
    <submittedName>
        <fullName evidence="1">Uncharacterized protein</fullName>
    </submittedName>
</protein>
<gene>
    <name evidence="1" type="ORF">Rhe02_01850</name>
</gene>
<dbReference type="RefSeq" id="WP_203906056.1">
    <property type="nucleotide sequence ID" value="NZ_BONY01000001.1"/>
</dbReference>
<accession>A0A8J3Q1L3</accession>
<dbReference type="AlphaFoldDB" id="A0A8J3Q1L3"/>
<keyword evidence="2" id="KW-1185">Reference proteome</keyword>
<evidence type="ECO:0000313" key="2">
    <source>
        <dbReference type="Proteomes" id="UP000612899"/>
    </source>
</evidence>
<evidence type="ECO:0000313" key="1">
    <source>
        <dbReference type="EMBL" id="GIH02118.1"/>
    </source>
</evidence>
<dbReference type="Proteomes" id="UP000612899">
    <property type="component" value="Unassembled WGS sequence"/>
</dbReference>
<name>A0A8J3Q1L3_9ACTN</name>
<organism evidence="1 2">
    <name type="scientific">Rhizocola hellebori</name>
    <dbReference type="NCBI Taxonomy" id="1392758"/>
    <lineage>
        <taxon>Bacteria</taxon>
        <taxon>Bacillati</taxon>
        <taxon>Actinomycetota</taxon>
        <taxon>Actinomycetes</taxon>
        <taxon>Micromonosporales</taxon>
        <taxon>Micromonosporaceae</taxon>
        <taxon>Rhizocola</taxon>
    </lineage>
</organism>
<dbReference type="EMBL" id="BONY01000001">
    <property type="protein sequence ID" value="GIH02118.1"/>
    <property type="molecule type" value="Genomic_DNA"/>
</dbReference>
<proteinExistence type="predicted"/>
<reference evidence="1" key="1">
    <citation type="submission" date="2021-01" db="EMBL/GenBank/DDBJ databases">
        <title>Whole genome shotgun sequence of Rhizocola hellebori NBRC 109834.</title>
        <authorList>
            <person name="Komaki H."/>
            <person name="Tamura T."/>
        </authorList>
    </citation>
    <scope>NUCLEOTIDE SEQUENCE</scope>
    <source>
        <strain evidence="1">NBRC 109834</strain>
    </source>
</reference>
<sequence>MPTNDDALWEALQGLTSRQDAVPADVVLAAKEALSWRDPDAALAQLADESRSATLAGVRGEHQPELLTFTAGELTIEVELTTTGRQVSLLGQLVPPQSARIRIDHPAGPTWLEADALGRFAAPGLARGHLRITCHPGDGVPVCTTWTLV</sequence>
<comment type="caution">
    <text evidence="1">The sequence shown here is derived from an EMBL/GenBank/DDBJ whole genome shotgun (WGS) entry which is preliminary data.</text>
</comment>